<reference evidence="2" key="1">
    <citation type="submission" date="2021-06" db="EMBL/GenBank/DDBJ databases">
        <authorList>
            <person name="Huq M.A."/>
        </authorList>
    </citation>
    <scope>NUCLEOTIDE SEQUENCE</scope>
    <source>
        <strain evidence="2">MAH-26</strain>
    </source>
</reference>
<dbReference type="Proteomes" id="UP000812270">
    <property type="component" value="Unassembled WGS sequence"/>
</dbReference>
<evidence type="ECO:0000313" key="2">
    <source>
        <dbReference type="EMBL" id="MBV4356860.1"/>
    </source>
</evidence>
<dbReference type="GO" id="GO:0047474">
    <property type="term" value="F:long-chain fatty acid--protein ligase activity"/>
    <property type="evidence" value="ECO:0007669"/>
    <property type="project" value="InterPro"/>
</dbReference>
<dbReference type="Pfam" id="PF04443">
    <property type="entry name" value="LuxE"/>
    <property type="match status" value="1"/>
</dbReference>
<name>A0A9E2SBI2_9BACT</name>
<keyword evidence="2" id="KW-0808">Transferase</keyword>
<dbReference type="EMBL" id="JAHSPG010000003">
    <property type="protein sequence ID" value="MBV4356860.1"/>
    <property type="molecule type" value="Genomic_DNA"/>
</dbReference>
<dbReference type="RefSeq" id="WP_217790496.1">
    <property type="nucleotide sequence ID" value="NZ_JAHSPG010000003.1"/>
</dbReference>
<sequence length="336" mass="38085">MQALFPNTTELINQIFNKANIAFDDLCLQVFRFQYYNNSIYRKFVNALNINEENVDSVAKIPFLPISFFKSHEVVTTNFEPEHLFESSGTTGSVNSKHLIKSLSLYKESFTKAFELFYGNPADWCIIGLLPSYLERQTSSLVVMVDELIKQSGDPQSGFYLYDHEKLHTVLQQLEAKGKKTLLIGVTFALLDFAEKYSMQLKNTIVMETGGMKGRREEWTRDEVHEFLMERLGVNKIHSEYGMTELLSQAYSSGDGIFSTPPWMKIVLREEDDPLSVRQPSAKAINGVINVIDLANIYSCSFIATEDVGKLFPNGDFKVLGRLDNSDVRGCSLMAL</sequence>
<keyword evidence="3" id="KW-1185">Reference proteome</keyword>
<dbReference type="InterPro" id="IPR007534">
    <property type="entry name" value="LuxE"/>
</dbReference>
<protein>
    <submittedName>
        <fullName evidence="2">Acyl transferase</fullName>
    </submittedName>
</protein>
<gene>
    <name evidence="2" type="ORF">KTO63_06885</name>
</gene>
<accession>A0A9E2SBI2</accession>
<dbReference type="AlphaFoldDB" id="A0A9E2SBI2"/>
<comment type="caution">
    <text evidence="2">The sequence shown here is derived from an EMBL/GenBank/DDBJ whole genome shotgun (WGS) entry which is preliminary data.</text>
</comment>
<proteinExistence type="predicted"/>
<evidence type="ECO:0000259" key="1">
    <source>
        <dbReference type="Pfam" id="PF04443"/>
    </source>
</evidence>
<dbReference type="GO" id="GO:0016740">
    <property type="term" value="F:transferase activity"/>
    <property type="evidence" value="ECO:0007669"/>
    <property type="project" value="UniProtKB-KW"/>
</dbReference>
<organism evidence="2 3">
    <name type="scientific">Pinibacter aurantiacus</name>
    <dbReference type="NCBI Taxonomy" id="2851599"/>
    <lineage>
        <taxon>Bacteria</taxon>
        <taxon>Pseudomonadati</taxon>
        <taxon>Bacteroidota</taxon>
        <taxon>Chitinophagia</taxon>
        <taxon>Chitinophagales</taxon>
        <taxon>Chitinophagaceae</taxon>
        <taxon>Pinibacter</taxon>
    </lineage>
</organism>
<dbReference type="GO" id="GO:0008218">
    <property type="term" value="P:bioluminescence"/>
    <property type="evidence" value="ECO:0007669"/>
    <property type="project" value="InterPro"/>
</dbReference>
<evidence type="ECO:0000313" key="3">
    <source>
        <dbReference type="Proteomes" id="UP000812270"/>
    </source>
</evidence>
<feature type="domain" description="Acyl-protein synthetase LuxE" evidence="1">
    <location>
        <begin position="23"/>
        <end position="333"/>
    </location>
</feature>